<feature type="transmembrane region" description="Helical" evidence="1">
    <location>
        <begin position="48"/>
        <end position="67"/>
    </location>
</feature>
<keyword evidence="3" id="KW-1185">Reference proteome</keyword>
<comment type="caution">
    <text evidence="2">The sequence shown here is derived from an EMBL/GenBank/DDBJ whole genome shotgun (WGS) entry which is preliminary data.</text>
</comment>
<keyword evidence="1" id="KW-0812">Transmembrane</keyword>
<sequence>MEHKDPQLYKLMNASKMEMPFDDFEDKVMAQIAELETSRELALQHKKYALIFFVLGSLFGLGLNYMLEMAIDLIAIQSGLKNVLSLCCQMLYVILIVVFSDKLWRLRRILKEGH</sequence>
<feature type="transmembrane region" description="Helical" evidence="1">
    <location>
        <begin position="79"/>
        <end position="99"/>
    </location>
</feature>
<gene>
    <name evidence="2" type="ORF">ACFS7Y_22520</name>
</gene>
<evidence type="ECO:0000313" key="3">
    <source>
        <dbReference type="Proteomes" id="UP001597525"/>
    </source>
</evidence>
<evidence type="ECO:0000256" key="1">
    <source>
        <dbReference type="SAM" id="Phobius"/>
    </source>
</evidence>
<keyword evidence="1" id="KW-1133">Transmembrane helix</keyword>
<dbReference type="EMBL" id="JBHUPB010000015">
    <property type="protein sequence ID" value="MFD2970183.1"/>
    <property type="molecule type" value="Genomic_DNA"/>
</dbReference>
<name>A0ABW6BNF5_9SPHI</name>
<evidence type="ECO:0008006" key="4">
    <source>
        <dbReference type="Google" id="ProtNLM"/>
    </source>
</evidence>
<dbReference type="RefSeq" id="WP_320183664.1">
    <property type="nucleotide sequence ID" value="NZ_CP138332.1"/>
</dbReference>
<organism evidence="2 3">
    <name type="scientific">Sphingobacterium bambusae</name>
    <dbReference type="NCBI Taxonomy" id="662858"/>
    <lineage>
        <taxon>Bacteria</taxon>
        <taxon>Pseudomonadati</taxon>
        <taxon>Bacteroidota</taxon>
        <taxon>Sphingobacteriia</taxon>
        <taxon>Sphingobacteriales</taxon>
        <taxon>Sphingobacteriaceae</taxon>
        <taxon>Sphingobacterium</taxon>
    </lineage>
</organism>
<protein>
    <recommendedName>
        <fullName evidence="4">TMhelix containing protein</fullName>
    </recommendedName>
</protein>
<accession>A0ABW6BNF5</accession>
<evidence type="ECO:0000313" key="2">
    <source>
        <dbReference type="EMBL" id="MFD2970183.1"/>
    </source>
</evidence>
<proteinExistence type="predicted"/>
<dbReference type="Proteomes" id="UP001597525">
    <property type="component" value="Unassembled WGS sequence"/>
</dbReference>
<reference evidence="3" key="1">
    <citation type="journal article" date="2019" name="Int. J. Syst. Evol. Microbiol.">
        <title>The Global Catalogue of Microorganisms (GCM) 10K type strain sequencing project: providing services to taxonomists for standard genome sequencing and annotation.</title>
        <authorList>
            <consortium name="The Broad Institute Genomics Platform"/>
            <consortium name="The Broad Institute Genome Sequencing Center for Infectious Disease"/>
            <person name="Wu L."/>
            <person name="Ma J."/>
        </authorList>
    </citation>
    <scope>NUCLEOTIDE SEQUENCE [LARGE SCALE GENOMIC DNA]</scope>
    <source>
        <strain evidence="3">KCTC 22814</strain>
    </source>
</reference>
<keyword evidence="1" id="KW-0472">Membrane</keyword>